<name>A0A9X4KFY5_9BACL</name>
<comment type="similarity">
    <text evidence="1">Belongs to the LysR transcriptional regulatory family.</text>
</comment>
<feature type="domain" description="HTH lysR-type" evidence="5">
    <location>
        <begin position="1"/>
        <end position="58"/>
    </location>
</feature>
<dbReference type="PANTHER" id="PTHR30346">
    <property type="entry name" value="TRANSCRIPTIONAL DUAL REGULATOR HCAR-RELATED"/>
    <property type="match status" value="1"/>
</dbReference>
<dbReference type="CDD" id="cd05466">
    <property type="entry name" value="PBP2_LTTR_substrate"/>
    <property type="match status" value="1"/>
</dbReference>
<dbReference type="InterPro" id="IPR036390">
    <property type="entry name" value="WH_DNA-bd_sf"/>
</dbReference>
<dbReference type="SUPFAM" id="SSF46785">
    <property type="entry name" value="Winged helix' DNA-binding domain"/>
    <property type="match status" value="1"/>
</dbReference>
<keyword evidence="3" id="KW-0238">DNA-binding</keyword>
<dbReference type="GO" id="GO:0032993">
    <property type="term" value="C:protein-DNA complex"/>
    <property type="evidence" value="ECO:0007669"/>
    <property type="project" value="TreeGrafter"/>
</dbReference>
<evidence type="ECO:0000313" key="7">
    <source>
        <dbReference type="Proteomes" id="UP001153387"/>
    </source>
</evidence>
<organism evidence="6 7">
    <name type="scientific">Cohnella ginsengisoli</name>
    <dbReference type="NCBI Taxonomy" id="425004"/>
    <lineage>
        <taxon>Bacteria</taxon>
        <taxon>Bacillati</taxon>
        <taxon>Bacillota</taxon>
        <taxon>Bacilli</taxon>
        <taxon>Bacillales</taxon>
        <taxon>Paenibacillaceae</taxon>
        <taxon>Cohnella</taxon>
    </lineage>
</organism>
<dbReference type="Proteomes" id="UP001153387">
    <property type="component" value="Unassembled WGS sequence"/>
</dbReference>
<dbReference type="Pfam" id="PF03466">
    <property type="entry name" value="LysR_substrate"/>
    <property type="match status" value="1"/>
</dbReference>
<keyword evidence="7" id="KW-1185">Reference proteome</keyword>
<dbReference type="InterPro" id="IPR036388">
    <property type="entry name" value="WH-like_DNA-bd_sf"/>
</dbReference>
<dbReference type="Pfam" id="PF00126">
    <property type="entry name" value="HTH_1"/>
    <property type="match status" value="1"/>
</dbReference>
<sequence length="300" mass="33460">MELKQLQYFMAVCEELHFSRAAERMGVSAPNISQQIRALEEELGMLLFDRVGRKIALTDAGAILREHGTAVLRHLRQAGDAIADLKHKQGGAISIGVLPGDADLLFNALLLDFHRAYPQVSVSLLETMKVTEQVLDRSIDIGVTIGPVADERLTAIPLFREEFALAVDSQHPLASESAVPLAKLASLKLVLFPGDHQCRRLLEQSCMEQGFRVKPHLETTTLTSLLHMVEQGFGACVLPRLLLENLDRDGIRTLRLIQPTPSQDICLVYRSDRYVGYAMRTFIKTLRNYIEAAIRHAKIS</sequence>
<dbReference type="AlphaFoldDB" id="A0A9X4KFY5"/>
<protein>
    <submittedName>
        <fullName evidence="6">LysR family transcriptional regulator</fullName>
    </submittedName>
</protein>
<comment type="caution">
    <text evidence="6">The sequence shown here is derived from an EMBL/GenBank/DDBJ whole genome shotgun (WGS) entry which is preliminary data.</text>
</comment>
<evidence type="ECO:0000259" key="5">
    <source>
        <dbReference type="PROSITE" id="PS50931"/>
    </source>
</evidence>
<dbReference type="GO" id="GO:0003700">
    <property type="term" value="F:DNA-binding transcription factor activity"/>
    <property type="evidence" value="ECO:0007669"/>
    <property type="project" value="InterPro"/>
</dbReference>
<dbReference type="PRINTS" id="PR00039">
    <property type="entry name" value="HTHLYSR"/>
</dbReference>
<dbReference type="InterPro" id="IPR000847">
    <property type="entry name" value="LysR_HTH_N"/>
</dbReference>
<proteinExistence type="inferred from homology"/>
<dbReference type="InterPro" id="IPR005119">
    <property type="entry name" value="LysR_subst-bd"/>
</dbReference>
<evidence type="ECO:0000256" key="4">
    <source>
        <dbReference type="ARBA" id="ARBA00023163"/>
    </source>
</evidence>
<dbReference type="RefSeq" id="WP_277564644.1">
    <property type="nucleotide sequence ID" value="NZ_JAPDHZ010000002.1"/>
</dbReference>
<dbReference type="FunFam" id="1.10.10.10:FF:000001">
    <property type="entry name" value="LysR family transcriptional regulator"/>
    <property type="match status" value="1"/>
</dbReference>
<gene>
    <name evidence="6" type="ORF">OMP38_08240</name>
</gene>
<dbReference type="GO" id="GO:0003677">
    <property type="term" value="F:DNA binding"/>
    <property type="evidence" value="ECO:0007669"/>
    <property type="project" value="UniProtKB-KW"/>
</dbReference>
<keyword evidence="4" id="KW-0804">Transcription</keyword>
<dbReference type="Gene3D" id="1.10.10.10">
    <property type="entry name" value="Winged helix-like DNA-binding domain superfamily/Winged helix DNA-binding domain"/>
    <property type="match status" value="1"/>
</dbReference>
<evidence type="ECO:0000256" key="3">
    <source>
        <dbReference type="ARBA" id="ARBA00023125"/>
    </source>
</evidence>
<dbReference type="Gene3D" id="3.40.190.290">
    <property type="match status" value="1"/>
</dbReference>
<evidence type="ECO:0000256" key="2">
    <source>
        <dbReference type="ARBA" id="ARBA00023015"/>
    </source>
</evidence>
<keyword evidence="2" id="KW-0805">Transcription regulation</keyword>
<dbReference type="SUPFAM" id="SSF53850">
    <property type="entry name" value="Periplasmic binding protein-like II"/>
    <property type="match status" value="1"/>
</dbReference>
<evidence type="ECO:0000256" key="1">
    <source>
        <dbReference type="ARBA" id="ARBA00009437"/>
    </source>
</evidence>
<dbReference type="EMBL" id="JAPDHZ010000002">
    <property type="protein sequence ID" value="MDG0790854.1"/>
    <property type="molecule type" value="Genomic_DNA"/>
</dbReference>
<accession>A0A9X4KFY5</accession>
<dbReference type="PANTHER" id="PTHR30346:SF31">
    <property type="entry name" value="LYSR SUBSTRATE-BINDING"/>
    <property type="match status" value="1"/>
</dbReference>
<dbReference type="PROSITE" id="PS50931">
    <property type="entry name" value="HTH_LYSR"/>
    <property type="match status" value="1"/>
</dbReference>
<reference evidence="6 7" key="1">
    <citation type="submission" date="2022-10" db="EMBL/GenBank/DDBJ databases">
        <title>Comparative genomic analysis of Cohnella hashimotonis sp. nov., isolated from the International Space Station.</title>
        <authorList>
            <person name="Simpson A."/>
            <person name="Venkateswaran K."/>
        </authorList>
    </citation>
    <scope>NUCLEOTIDE SEQUENCE [LARGE SCALE GENOMIC DNA]</scope>
    <source>
        <strain evidence="6 7">DSM 18997</strain>
    </source>
</reference>
<evidence type="ECO:0000313" key="6">
    <source>
        <dbReference type="EMBL" id="MDG0790854.1"/>
    </source>
</evidence>